<dbReference type="PANTHER" id="PTHR46229">
    <property type="entry name" value="BOLA TRANSCRIPTION REGULATOR"/>
    <property type="match status" value="1"/>
</dbReference>
<dbReference type="PANTHER" id="PTHR46229:SF2">
    <property type="entry name" value="BOLA-LIKE PROTEIN 1"/>
    <property type="match status" value="1"/>
</dbReference>
<protein>
    <submittedName>
        <fullName evidence="4">BolA-like protein 1</fullName>
    </submittedName>
</protein>
<dbReference type="AlphaFoldDB" id="A0A9W9YPW8"/>
<dbReference type="GO" id="GO:0005739">
    <property type="term" value="C:mitochondrion"/>
    <property type="evidence" value="ECO:0007669"/>
    <property type="project" value="TreeGrafter"/>
</dbReference>
<comment type="similarity">
    <text evidence="1 2">Belongs to the BolA/IbaG family.</text>
</comment>
<organism evidence="4 5">
    <name type="scientific">Desmophyllum pertusum</name>
    <dbReference type="NCBI Taxonomy" id="174260"/>
    <lineage>
        <taxon>Eukaryota</taxon>
        <taxon>Metazoa</taxon>
        <taxon>Cnidaria</taxon>
        <taxon>Anthozoa</taxon>
        <taxon>Hexacorallia</taxon>
        <taxon>Scleractinia</taxon>
        <taxon>Caryophylliina</taxon>
        <taxon>Caryophylliidae</taxon>
        <taxon>Desmophyllum</taxon>
    </lineage>
</organism>
<evidence type="ECO:0000256" key="1">
    <source>
        <dbReference type="ARBA" id="ARBA00005578"/>
    </source>
</evidence>
<evidence type="ECO:0000256" key="2">
    <source>
        <dbReference type="RuleBase" id="RU003860"/>
    </source>
</evidence>
<dbReference type="Gene3D" id="3.30.300.90">
    <property type="entry name" value="BolA-like"/>
    <property type="match status" value="1"/>
</dbReference>
<accession>A0A9W9YPW8</accession>
<reference evidence="4" key="1">
    <citation type="submission" date="2023-01" db="EMBL/GenBank/DDBJ databases">
        <title>Genome assembly of the deep-sea coral Lophelia pertusa.</title>
        <authorList>
            <person name="Herrera S."/>
            <person name="Cordes E."/>
        </authorList>
    </citation>
    <scope>NUCLEOTIDE SEQUENCE</scope>
    <source>
        <strain evidence="4">USNM1676648</strain>
        <tissue evidence="4">Polyp</tissue>
    </source>
</reference>
<evidence type="ECO:0000313" key="4">
    <source>
        <dbReference type="EMBL" id="KAJ7361872.1"/>
    </source>
</evidence>
<dbReference type="InterPro" id="IPR036065">
    <property type="entry name" value="BolA-like_sf"/>
</dbReference>
<dbReference type="Proteomes" id="UP001163046">
    <property type="component" value="Unassembled WGS sequence"/>
</dbReference>
<proteinExistence type="inferred from homology"/>
<dbReference type="InterPro" id="IPR050961">
    <property type="entry name" value="BolA/IbaG_stress_morph_reg"/>
</dbReference>
<dbReference type="FunFam" id="3.30.300.90:FF:000001">
    <property type="entry name" value="Transcriptional regulator BolA"/>
    <property type="match status" value="1"/>
</dbReference>
<evidence type="ECO:0000313" key="5">
    <source>
        <dbReference type="Proteomes" id="UP001163046"/>
    </source>
</evidence>
<keyword evidence="5" id="KW-1185">Reference proteome</keyword>
<dbReference type="GO" id="GO:1990229">
    <property type="term" value="C:iron-sulfur cluster assembly complex"/>
    <property type="evidence" value="ECO:0007669"/>
    <property type="project" value="UniProtKB-ARBA"/>
</dbReference>
<sequence length="156" mass="17862">MRLRSSKARHKKQIYQLFKDFFMLRGCLTRILPAIVQRPRETKLLSTASQAMMSVQEAITQKLTKEFKPVYLDVMNESYMHNVPKGSETHFKVVVVSSNFDDKPLIQRHRMVNEILKEELTTGVHALSIQAKTPEQWESSTKSVPKSPPCMGGSAR</sequence>
<dbReference type="Pfam" id="PF01722">
    <property type="entry name" value="BolA"/>
    <property type="match status" value="1"/>
</dbReference>
<evidence type="ECO:0000256" key="3">
    <source>
        <dbReference type="SAM" id="MobiDB-lite"/>
    </source>
</evidence>
<comment type="caution">
    <text evidence="4">The sequence shown here is derived from an EMBL/GenBank/DDBJ whole genome shotgun (WGS) entry which is preliminary data.</text>
</comment>
<dbReference type="OrthoDB" id="4983at2759"/>
<feature type="region of interest" description="Disordered" evidence="3">
    <location>
        <begin position="132"/>
        <end position="156"/>
    </location>
</feature>
<dbReference type="SUPFAM" id="SSF82657">
    <property type="entry name" value="BolA-like"/>
    <property type="match status" value="1"/>
</dbReference>
<name>A0A9W9YPW8_9CNID</name>
<dbReference type="InterPro" id="IPR002634">
    <property type="entry name" value="BolA"/>
</dbReference>
<feature type="compositionally biased region" description="Polar residues" evidence="3">
    <location>
        <begin position="132"/>
        <end position="144"/>
    </location>
</feature>
<dbReference type="EMBL" id="MU827308">
    <property type="protein sequence ID" value="KAJ7361872.1"/>
    <property type="molecule type" value="Genomic_DNA"/>
</dbReference>
<gene>
    <name evidence="4" type="primary">BOLA1</name>
    <name evidence="4" type="ORF">OS493_014517</name>
</gene>